<name>A0A1B2HGM6_9PSEU</name>
<evidence type="ECO:0000313" key="1">
    <source>
        <dbReference type="EMBL" id="ANZ36873.1"/>
    </source>
</evidence>
<protein>
    <submittedName>
        <fullName evidence="1">Uncharacterized protein</fullName>
    </submittedName>
</protein>
<dbReference type="STRING" id="1586287.BBK82_13105"/>
<organism evidence="1 2">
    <name type="scientific">Lentzea guizhouensis</name>
    <dbReference type="NCBI Taxonomy" id="1586287"/>
    <lineage>
        <taxon>Bacteria</taxon>
        <taxon>Bacillati</taxon>
        <taxon>Actinomycetota</taxon>
        <taxon>Actinomycetes</taxon>
        <taxon>Pseudonocardiales</taxon>
        <taxon>Pseudonocardiaceae</taxon>
        <taxon>Lentzea</taxon>
    </lineage>
</organism>
<dbReference type="RefSeq" id="WP_065915271.1">
    <property type="nucleotide sequence ID" value="NZ_CP016793.1"/>
</dbReference>
<dbReference type="Proteomes" id="UP000093053">
    <property type="component" value="Chromosome"/>
</dbReference>
<evidence type="ECO:0000313" key="2">
    <source>
        <dbReference type="Proteomes" id="UP000093053"/>
    </source>
</evidence>
<dbReference type="KEGG" id="led:BBK82_13105"/>
<dbReference type="EMBL" id="CP016793">
    <property type="protein sequence ID" value="ANZ36873.1"/>
    <property type="molecule type" value="Genomic_DNA"/>
</dbReference>
<accession>A0A1B2HGM6</accession>
<sequence>MDDYIEMHSKTVELLRAHRDAPEISFTMVELHGRTVKLLVRSDKTGAGVFEWARRLGLLVHAREGDTYVSLEASQVIDGITFTVWTHVHGRAVYELFREFDWTIDEAMSVLIDPATRRVVPPRLAAVS</sequence>
<gene>
    <name evidence="1" type="ORF">BBK82_13105</name>
</gene>
<keyword evidence="2" id="KW-1185">Reference proteome</keyword>
<reference evidence="1 2" key="1">
    <citation type="submission" date="2016-07" db="EMBL/GenBank/DDBJ databases">
        <title>Complete genome sequence of the Lentzea guizhouensis DHS C013.</title>
        <authorList>
            <person name="Cao C."/>
        </authorList>
    </citation>
    <scope>NUCLEOTIDE SEQUENCE [LARGE SCALE GENOMIC DNA]</scope>
    <source>
        <strain evidence="1 2">DHS C013</strain>
    </source>
</reference>
<proteinExistence type="predicted"/>
<dbReference type="AlphaFoldDB" id="A0A1B2HGM6"/>